<evidence type="ECO:0000256" key="1">
    <source>
        <dbReference type="SAM" id="MobiDB-lite"/>
    </source>
</evidence>
<protein>
    <recommendedName>
        <fullName evidence="3">TonB-dependent receptor-like beta-barrel domain-containing protein</fullName>
    </recommendedName>
</protein>
<evidence type="ECO:0008006" key="3">
    <source>
        <dbReference type="Google" id="ProtNLM"/>
    </source>
</evidence>
<dbReference type="AlphaFoldDB" id="A0A974P4H7"/>
<gene>
    <name evidence="2" type="ORF">JKL49_05740</name>
</gene>
<feature type="region of interest" description="Disordered" evidence="1">
    <location>
        <begin position="135"/>
        <end position="158"/>
    </location>
</feature>
<proteinExistence type="predicted"/>
<evidence type="ECO:0000313" key="2">
    <source>
        <dbReference type="EMBL" id="QQZ50817.1"/>
    </source>
</evidence>
<dbReference type="EMBL" id="CP068570">
    <property type="protein sequence ID" value="QQZ50817.1"/>
    <property type="molecule type" value="Genomic_DNA"/>
</dbReference>
<name>A0A974P4H7_9CAUL</name>
<reference evidence="2" key="1">
    <citation type="submission" date="2021-01" db="EMBL/GenBank/DDBJ databases">
        <title>Genome sequence of Phenylobacterium sp. 20VBR1 isolated from a valley glaceir, Ny-Alesund, Svalbard.</title>
        <authorList>
            <person name="Thomas F.A."/>
            <person name="Krishnan K.P."/>
            <person name="Sinha R.K."/>
        </authorList>
    </citation>
    <scope>NUCLEOTIDE SEQUENCE</scope>
    <source>
        <strain evidence="2">20VBR1</strain>
    </source>
</reference>
<accession>A0A974P4H7</accession>
<sequence>MLYNPTDAFSAELTADYAHDANTPIFSQLISYNPYGKRVRTLAEVTAGPSSAPAGTINPLAPLVKVHTDRQSVSDIGTIQQPSIDETGGASLIMKYKVSRTWSFARSPRAAPSHQPVGQLGHRIPQRLRAQRQLRPLQPVGPLSAPVQPGIPGRRQLR</sequence>
<organism evidence="2">
    <name type="scientific">Phenylobacterium glaciei</name>
    <dbReference type="NCBI Taxonomy" id="2803784"/>
    <lineage>
        <taxon>Bacteria</taxon>
        <taxon>Pseudomonadati</taxon>
        <taxon>Pseudomonadota</taxon>
        <taxon>Alphaproteobacteria</taxon>
        <taxon>Caulobacterales</taxon>
        <taxon>Caulobacteraceae</taxon>
        <taxon>Phenylobacterium</taxon>
    </lineage>
</organism>